<feature type="region of interest" description="Disordered" evidence="1">
    <location>
        <begin position="227"/>
        <end position="249"/>
    </location>
</feature>
<evidence type="ECO:0000256" key="1">
    <source>
        <dbReference type="SAM" id="MobiDB-lite"/>
    </source>
</evidence>
<proteinExistence type="predicted"/>
<protein>
    <submittedName>
        <fullName evidence="2">Uncharacterized protein</fullName>
    </submittedName>
</protein>
<sequence length="249" mass="27767">MAKRSPPLASDNAANSFKSKIREGLPLLGFLNNVDKADVWRFWKTVSSAVKIAVNGRGDIVETQRRNSKPVKLTKEKQSEEYHLHQIDTSAITIYVPVKCLEKNSRRFRILKLANQQKIADYIETIHVEGEDPSSEISSADNSLEYCDFSELCDVSNTATDTSDNIIVEHVSCAEDNIQGTDEDLKTVASFLKANEKLQQSLPSSDNSIENIPTKVDKSKSVKKIWPVGRPTTRSSSGARIIKDKLQES</sequence>
<organism evidence="2">
    <name type="scientific">Arion vulgaris</name>
    <dbReference type="NCBI Taxonomy" id="1028688"/>
    <lineage>
        <taxon>Eukaryota</taxon>
        <taxon>Metazoa</taxon>
        <taxon>Spiralia</taxon>
        <taxon>Lophotrochozoa</taxon>
        <taxon>Mollusca</taxon>
        <taxon>Gastropoda</taxon>
        <taxon>Heterobranchia</taxon>
        <taxon>Euthyneura</taxon>
        <taxon>Panpulmonata</taxon>
        <taxon>Eupulmonata</taxon>
        <taxon>Stylommatophora</taxon>
        <taxon>Helicina</taxon>
        <taxon>Arionoidea</taxon>
        <taxon>Arionidae</taxon>
        <taxon>Arion</taxon>
    </lineage>
</organism>
<accession>A0A0B6XY52</accession>
<gene>
    <name evidence="2" type="primary">ORF5228</name>
</gene>
<reference evidence="2" key="1">
    <citation type="submission" date="2014-12" db="EMBL/GenBank/DDBJ databases">
        <title>Insight into the proteome of Arion vulgaris.</title>
        <authorList>
            <person name="Aradska J."/>
            <person name="Bulat T."/>
            <person name="Smidak R."/>
            <person name="Sarate P."/>
            <person name="Gangsoo J."/>
            <person name="Sialana F."/>
            <person name="Bilban M."/>
            <person name="Lubec G."/>
        </authorList>
    </citation>
    <scope>NUCLEOTIDE SEQUENCE</scope>
    <source>
        <tissue evidence="2">Skin</tissue>
    </source>
</reference>
<dbReference type="EMBL" id="HACG01001933">
    <property type="protein sequence ID" value="CEK48798.1"/>
    <property type="molecule type" value="Transcribed_RNA"/>
</dbReference>
<name>A0A0B6XY52_9EUPU</name>
<feature type="non-terminal residue" evidence="2">
    <location>
        <position position="249"/>
    </location>
</feature>
<evidence type="ECO:0000313" key="2">
    <source>
        <dbReference type="EMBL" id="CEK48798.1"/>
    </source>
</evidence>
<dbReference type="AlphaFoldDB" id="A0A0B6XY52"/>